<dbReference type="Proteomes" id="UP001501319">
    <property type="component" value="Unassembled WGS sequence"/>
</dbReference>
<dbReference type="Pfam" id="PF00582">
    <property type="entry name" value="Usp"/>
    <property type="match status" value="2"/>
</dbReference>
<sequence>MNLFRGWQEAAIPAPDTGLDSPPAGPDNGPVVVLVDARGSDRDVLEWAAAEAAARGSGLRIVYALQWPRMLDPLGNPTVDLRAREAAEAVVTAAVRRAHRIAPSLRITGNVFPGRQVTALVSEARSTEGALVVLGHNRLSRNRRAARFERALARRLVRRTTASLAVIGLSAAGSVGRSAGRVIVGVDDNGGPPDALGFAFRAARRRGTGLTVVHATGSIERGELEDTVRIWQLAYPEVDVRWQVALGPVDSVVLAESAAAALTVLGSPRRGLIHQALSGSATYNILRLARGPVVLARAA</sequence>
<evidence type="ECO:0000313" key="2">
    <source>
        <dbReference type="EMBL" id="GAA1644050.1"/>
    </source>
</evidence>
<keyword evidence="3" id="KW-1185">Reference proteome</keyword>
<accession>A0ABN2FF55</accession>
<dbReference type="Gene3D" id="3.40.50.620">
    <property type="entry name" value="HUPs"/>
    <property type="match status" value="2"/>
</dbReference>
<protein>
    <recommendedName>
        <fullName evidence="1">UspA domain-containing protein</fullName>
    </recommendedName>
</protein>
<proteinExistence type="predicted"/>
<feature type="domain" description="UspA" evidence="1">
    <location>
        <begin position="181"/>
        <end position="297"/>
    </location>
</feature>
<reference evidence="2 3" key="1">
    <citation type="journal article" date="2019" name="Int. J. Syst. Evol. Microbiol.">
        <title>The Global Catalogue of Microorganisms (GCM) 10K type strain sequencing project: providing services to taxonomists for standard genome sequencing and annotation.</title>
        <authorList>
            <consortium name="The Broad Institute Genomics Platform"/>
            <consortium name="The Broad Institute Genome Sequencing Center for Infectious Disease"/>
            <person name="Wu L."/>
            <person name="Ma J."/>
        </authorList>
    </citation>
    <scope>NUCLEOTIDE SEQUENCE [LARGE SCALE GENOMIC DNA]</scope>
    <source>
        <strain evidence="2 3">JCM 14306</strain>
    </source>
</reference>
<feature type="domain" description="UspA" evidence="1">
    <location>
        <begin position="30"/>
        <end position="166"/>
    </location>
</feature>
<dbReference type="EMBL" id="BAAANE010000007">
    <property type="protein sequence ID" value="GAA1644050.1"/>
    <property type="molecule type" value="Genomic_DNA"/>
</dbReference>
<comment type="caution">
    <text evidence="2">The sequence shown here is derived from an EMBL/GenBank/DDBJ whole genome shotgun (WGS) entry which is preliminary data.</text>
</comment>
<dbReference type="SUPFAM" id="SSF52402">
    <property type="entry name" value="Adenine nucleotide alpha hydrolases-like"/>
    <property type="match status" value="2"/>
</dbReference>
<name>A0ABN2FF55_9ACTN</name>
<dbReference type="RefSeq" id="WP_344113012.1">
    <property type="nucleotide sequence ID" value="NZ_BAAANE010000007.1"/>
</dbReference>
<evidence type="ECO:0000313" key="3">
    <source>
        <dbReference type="Proteomes" id="UP001501319"/>
    </source>
</evidence>
<gene>
    <name evidence="2" type="ORF">GCM10009744_38140</name>
</gene>
<organism evidence="2 3">
    <name type="scientific">Kribbella alba</name>
    <dbReference type="NCBI Taxonomy" id="190197"/>
    <lineage>
        <taxon>Bacteria</taxon>
        <taxon>Bacillati</taxon>
        <taxon>Actinomycetota</taxon>
        <taxon>Actinomycetes</taxon>
        <taxon>Propionibacteriales</taxon>
        <taxon>Kribbellaceae</taxon>
        <taxon>Kribbella</taxon>
    </lineage>
</organism>
<evidence type="ECO:0000259" key="1">
    <source>
        <dbReference type="Pfam" id="PF00582"/>
    </source>
</evidence>
<dbReference type="InterPro" id="IPR006016">
    <property type="entry name" value="UspA"/>
</dbReference>
<dbReference type="InterPro" id="IPR014729">
    <property type="entry name" value="Rossmann-like_a/b/a_fold"/>
</dbReference>